<evidence type="ECO:0000256" key="1">
    <source>
        <dbReference type="SAM" id="SignalP"/>
    </source>
</evidence>
<feature type="signal peptide" evidence="1">
    <location>
        <begin position="1"/>
        <end position="15"/>
    </location>
</feature>
<accession>A0A7J7KLS7</accession>
<reference evidence="2" key="1">
    <citation type="submission" date="2020-06" db="EMBL/GenBank/DDBJ databases">
        <title>Draft genome of Bugula neritina, a colonial animal packing powerful symbionts and potential medicines.</title>
        <authorList>
            <person name="Rayko M."/>
        </authorList>
    </citation>
    <scope>NUCLEOTIDE SEQUENCE [LARGE SCALE GENOMIC DNA]</scope>
    <source>
        <strain evidence="2">Kwan_BN1</strain>
    </source>
</reference>
<dbReference type="Proteomes" id="UP000593567">
    <property type="component" value="Unassembled WGS sequence"/>
</dbReference>
<organism evidence="2 3">
    <name type="scientific">Bugula neritina</name>
    <name type="common">Brown bryozoan</name>
    <name type="synonym">Sertularia neritina</name>
    <dbReference type="NCBI Taxonomy" id="10212"/>
    <lineage>
        <taxon>Eukaryota</taxon>
        <taxon>Metazoa</taxon>
        <taxon>Spiralia</taxon>
        <taxon>Lophotrochozoa</taxon>
        <taxon>Bryozoa</taxon>
        <taxon>Gymnolaemata</taxon>
        <taxon>Cheilostomatida</taxon>
        <taxon>Flustrina</taxon>
        <taxon>Buguloidea</taxon>
        <taxon>Bugulidae</taxon>
        <taxon>Bugula</taxon>
    </lineage>
</organism>
<evidence type="ECO:0000313" key="3">
    <source>
        <dbReference type="Proteomes" id="UP000593567"/>
    </source>
</evidence>
<feature type="chain" id="PRO_5029907842" evidence="1">
    <location>
        <begin position="16"/>
        <end position="138"/>
    </location>
</feature>
<gene>
    <name evidence="2" type="ORF">EB796_002848</name>
</gene>
<sequence length="138" mass="15508">MLCIATIIFLRGTLITKPLTLTYYDVAQRPILEPILFHVSIASSIAFLSVNDIFVCQEIVSSSDCSRFHRILDYLGASQTSGVCDTLDYMLTGSVPNHVDSAKYFGVTLQSNCKFNEHISNKMLDAKRQLGMVKRDFY</sequence>
<proteinExistence type="predicted"/>
<dbReference type="EMBL" id="VXIV02000341">
    <property type="protein sequence ID" value="KAF6038846.1"/>
    <property type="molecule type" value="Genomic_DNA"/>
</dbReference>
<name>A0A7J7KLS7_BUGNE</name>
<comment type="caution">
    <text evidence="2">The sequence shown here is derived from an EMBL/GenBank/DDBJ whole genome shotgun (WGS) entry which is preliminary data.</text>
</comment>
<keyword evidence="3" id="KW-1185">Reference proteome</keyword>
<evidence type="ECO:0000313" key="2">
    <source>
        <dbReference type="EMBL" id="KAF6038846.1"/>
    </source>
</evidence>
<keyword evidence="1" id="KW-0732">Signal</keyword>
<dbReference type="AlphaFoldDB" id="A0A7J7KLS7"/>
<protein>
    <submittedName>
        <fullName evidence="2">Uncharacterized protein</fullName>
    </submittedName>
</protein>